<evidence type="ECO:0000259" key="1">
    <source>
        <dbReference type="Pfam" id="PF16044"/>
    </source>
</evidence>
<protein>
    <recommendedName>
        <fullName evidence="1">MKRN2 opposite strand protein-like C-terminal domain-containing protein</fullName>
    </recommendedName>
</protein>
<name>B0W513_CULQU</name>
<dbReference type="AlphaFoldDB" id="B0W513"/>
<dbReference type="HOGENOM" id="CLU_084023_0_0_1"/>
<dbReference type="InterPro" id="IPR053921">
    <property type="entry name" value="MKRN2OS-like_C"/>
</dbReference>
<dbReference type="VEuPathDB" id="VectorBase:CQUJHB013429"/>
<dbReference type="PhylomeDB" id="B0W513"/>
<dbReference type="EMBL" id="DS231840">
    <property type="protein sequence ID" value="EDS34579.1"/>
    <property type="molecule type" value="Genomic_DNA"/>
</dbReference>
<dbReference type="InParanoid" id="B0W513"/>
<gene>
    <name evidence="2" type="ORF">CpipJ_CPIJ001496</name>
</gene>
<sequence length="270" mass="30724">MQQLCFGVGLLRLRNRLPPIFVNATQTPCAVILRPSTGDFWSDFHNTTNLHIALTDADGSIVEFDQPGLTRTVARRVDRSRWGQCLLILQVPESWQYEWEQQLHHVVEERGWRDREYDEDQLNCFSFVLEFLRFLRYGDYWKYADKADKEEDQLSGTNRKGGGDGVLVRKGRKSEVCLCVCAANEQEEGSTRKHDGMWCSGRRVGASGTDDEEAIAESCLMERQGVCTESEGLNGESTQTSFYYKEPSTPVFELTTFGLRVQPPPAIPPE</sequence>
<dbReference type="KEGG" id="cqu:CpipJ_CPIJ001496"/>
<dbReference type="eggNOG" id="ENOG502R8ZC">
    <property type="taxonomic scope" value="Eukaryota"/>
</dbReference>
<accession>B0W513</accession>
<dbReference type="Pfam" id="PF16044">
    <property type="entry name" value="DUF4796_C"/>
    <property type="match status" value="1"/>
</dbReference>
<dbReference type="PANTHER" id="PTHR33963:SF2">
    <property type="entry name" value="MKRN2 OPPOSITE STRAND PROTEIN"/>
    <property type="match status" value="1"/>
</dbReference>
<reference evidence="2" key="1">
    <citation type="submission" date="2007-03" db="EMBL/GenBank/DDBJ databases">
        <title>Annotation of Culex pipiens quinquefasciatus.</title>
        <authorList>
            <consortium name="The Broad Institute Genome Sequencing Platform"/>
            <person name="Atkinson P.W."/>
            <person name="Hemingway J."/>
            <person name="Christensen B.M."/>
            <person name="Higgs S."/>
            <person name="Kodira C."/>
            <person name="Hannick L."/>
            <person name="Megy K."/>
            <person name="O'Leary S."/>
            <person name="Pearson M."/>
            <person name="Haas B.J."/>
            <person name="Mauceli E."/>
            <person name="Wortman J.R."/>
            <person name="Lee N.H."/>
            <person name="Guigo R."/>
            <person name="Stanke M."/>
            <person name="Alvarado L."/>
            <person name="Amedeo P."/>
            <person name="Antoine C.H."/>
            <person name="Arensburger P."/>
            <person name="Bidwell S.L."/>
            <person name="Crawford M."/>
            <person name="Camaro F."/>
            <person name="Devon K."/>
            <person name="Engels R."/>
            <person name="Hammond M."/>
            <person name="Howarth C."/>
            <person name="Koehrsen M."/>
            <person name="Lawson D."/>
            <person name="Montgomery P."/>
            <person name="Nene V."/>
            <person name="Nusbaum C."/>
            <person name="Puiu D."/>
            <person name="Romero-Severson J."/>
            <person name="Severson D.W."/>
            <person name="Shumway M."/>
            <person name="Sisk P."/>
            <person name="Stolte C."/>
            <person name="Zeng Q."/>
            <person name="Eisenstadt E."/>
            <person name="Fraser-Liggett C."/>
            <person name="Strausberg R."/>
            <person name="Galagan J."/>
            <person name="Birren B."/>
            <person name="Collins F.H."/>
        </authorList>
    </citation>
    <scope>NUCLEOTIDE SEQUENCE [LARGE SCALE GENOMIC DNA]</scope>
    <source>
        <strain evidence="2">JHB</strain>
    </source>
</reference>
<dbReference type="VEuPathDB" id="VectorBase:CPIJ015509"/>
<evidence type="ECO:0000313" key="2">
    <source>
        <dbReference type="EMBL" id="EDS34579.1"/>
    </source>
</evidence>
<dbReference type="OrthoDB" id="10065749at2759"/>
<proteinExistence type="predicted"/>
<dbReference type="VEuPathDB" id="VectorBase:CPIJ001496"/>
<feature type="domain" description="MKRN2 opposite strand protein-like C-terminal" evidence="1">
    <location>
        <begin position="16"/>
        <end position="147"/>
    </location>
</feature>
<dbReference type="PANTHER" id="PTHR33963">
    <property type="entry name" value="MKRN2 OPPOSITE STRAND PROTEIN"/>
    <property type="match status" value="1"/>
</dbReference>
<dbReference type="InterPro" id="IPR032016">
    <property type="entry name" value="MKRN2OS-like"/>
</dbReference>
<organism>
    <name type="scientific">Culex quinquefasciatus</name>
    <name type="common">Southern house mosquito</name>
    <name type="synonym">Culex pungens</name>
    <dbReference type="NCBI Taxonomy" id="7176"/>
    <lineage>
        <taxon>Eukaryota</taxon>
        <taxon>Metazoa</taxon>
        <taxon>Ecdysozoa</taxon>
        <taxon>Arthropoda</taxon>
        <taxon>Hexapoda</taxon>
        <taxon>Insecta</taxon>
        <taxon>Pterygota</taxon>
        <taxon>Neoptera</taxon>
        <taxon>Endopterygota</taxon>
        <taxon>Diptera</taxon>
        <taxon>Nematocera</taxon>
        <taxon>Culicoidea</taxon>
        <taxon>Culicidae</taxon>
        <taxon>Culicinae</taxon>
        <taxon>Culicini</taxon>
        <taxon>Culex</taxon>
        <taxon>Culex</taxon>
    </lineage>
</organism>